<keyword evidence="12" id="KW-1185">Reference proteome</keyword>
<name>A0A6P3VUZ6_CLUHA</name>
<dbReference type="GO" id="GO:0006816">
    <property type="term" value="P:calcium ion transport"/>
    <property type="evidence" value="ECO:0007669"/>
    <property type="project" value="TreeGrafter"/>
</dbReference>
<evidence type="ECO:0000256" key="9">
    <source>
        <dbReference type="ARBA" id="ARBA00023157"/>
    </source>
</evidence>
<reference evidence="13" key="1">
    <citation type="submission" date="2025-08" db="UniProtKB">
        <authorList>
            <consortium name="RefSeq"/>
        </authorList>
    </citation>
    <scope>IDENTIFICATION</scope>
</reference>
<sequence length="230" mass="26194">MLSELARERQRRADNMRTSAWVPSPSPLVWVIYGSLLLGQTRALVNESKDIGDRKDAESTKEIWTIRPSSPVPTQETAPLSITKGMLNETYACGNKSAHCNGYCEICGDFPRSFCYEFLQNETCYKTFKETMKQFNNTDLCIWNLVQKPYNTFTECTEEIADCLLIPWPNSVVENIFVEIHTEYFQNCALEELRDPPPSIVFALVMTPICLIPIMVFLVVLKTKNGDGRS</sequence>
<dbReference type="GO" id="GO:0001525">
    <property type="term" value="P:angiogenesis"/>
    <property type="evidence" value="ECO:0007669"/>
    <property type="project" value="TreeGrafter"/>
</dbReference>
<dbReference type="GO" id="GO:0032870">
    <property type="term" value="P:cellular response to hormone stimulus"/>
    <property type="evidence" value="ECO:0007669"/>
    <property type="project" value="TreeGrafter"/>
</dbReference>
<keyword evidence="8 11" id="KW-0472">Membrane</keyword>
<dbReference type="GO" id="GO:0008277">
    <property type="term" value="P:regulation of G protein-coupled receptor signaling pathway"/>
    <property type="evidence" value="ECO:0007669"/>
    <property type="project" value="InterPro"/>
</dbReference>
<keyword evidence="7 11" id="KW-1133">Transmembrane helix</keyword>
<feature type="transmembrane region" description="Helical" evidence="11">
    <location>
        <begin position="200"/>
        <end position="221"/>
    </location>
</feature>
<dbReference type="InterPro" id="IPR038126">
    <property type="entry name" value="RAMP_sf"/>
</dbReference>
<evidence type="ECO:0000256" key="7">
    <source>
        <dbReference type="ARBA" id="ARBA00022989"/>
    </source>
</evidence>
<evidence type="ECO:0000313" key="12">
    <source>
        <dbReference type="Proteomes" id="UP000515152"/>
    </source>
</evidence>
<dbReference type="GO" id="GO:0005886">
    <property type="term" value="C:plasma membrane"/>
    <property type="evidence" value="ECO:0007669"/>
    <property type="project" value="UniProtKB-SubCell"/>
</dbReference>
<dbReference type="KEGG" id="char:105898635"/>
<dbReference type="GeneID" id="105898635"/>
<dbReference type="PANTHER" id="PTHR14076">
    <property type="entry name" value="RECEPTOR ACTIVITY MODIFYING PROTEIN RAMP"/>
    <property type="match status" value="1"/>
</dbReference>
<dbReference type="GO" id="GO:0009986">
    <property type="term" value="C:cell surface"/>
    <property type="evidence" value="ECO:0007669"/>
    <property type="project" value="TreeGrafter"/>
</dbReference>
<dbReference type="RefSeq" id="XP_012681132.2">
    <property type="nucleotide sequence ID" value="XM_012825678.3"/>
</dbReference>
<dbReference type="GO" id="GO:0043235">
    <property type="term" value="C:receptor complex"/>
    <property type="evidence" value="ECO:0007669"/>
    <property type="project" value="TreeGrafter"/>
</dbReference>
<keyword evidence="5 11" id="KW-0812">Transmembrane</keyword>
<dbReference type="Proteomes" id="UP000515152">
    <property type="component" value="Chromosome 1"/>
</dbReference>
<evidence type="ECO:0000256" key="4">
    <source>
        <dbReference type="ARBA" id="ARBA00022475"/>
    </source>
</evidence>
<evidence type="ECO:0000256" key="6">
    <source>
        <dbReference type="ARBA" id="ARBA00022729"/>
    </source>
</evidence>
<comment type="subcellular location">
    <subcellularLocation>
        <location evidence="1">Cell membrane</location>
        <topology evidence="1">Single-pass type I membrane protein</topology>
    </subcellularLocation>
</comment>
<dbReference type="CTD" id="10266"/>
<dbReference type="GO" id="GO:0007186">
    <property type="term" value="P:G protein-coupled receptor signaling pathway"/>
    <property type="evidence" value="ECO:0007669"/>
    <property type="project" value="TreeGrafter"/>
</dbReference>
<keyword evidence="3" id="KW-0813">Transport</keyword>
<organism evidence="12 13">
    <name type="scientific">Clupea harengus</name>
    <name type="common">Atlantic herring</name>
    <dbReference type="NCBI Taxonomy" id="7950"/>
    <lineage>
        <taxon>Eukaryota</taxon>
        <taxon>Metazoa</taxon>
        <taxon>Chordata</taxon>
        <taxon>Craniata</taxon>
        <taxon>Vertebrata</taxon>
        <taxon>Euteleostomi</taxon>
        <taxon>Actinopterygii</taxon>
        <taxon>Neopterygii</taxon>
        <taxon>Teleostei</taxon>
        <taxon>Clupei</taxon>
        <taxon>Clupeiformes</taxon>
        <taxon>Clupeoidei</taxon>
        <taxon>Clupeidae</taxon>
        <taxon>Clupea</taxon>
    </lineage>
</organism>
<dbReference type="GO" id="GO:0006886">
    <property type="term" value="P:intracellular protein transport"/>
    <property type="evidence" value="ECO:0007669"/>
    <property type="project" value="InterPro"/>
</dbReference>
<evidence type="ECO:0000256" key="8">
    <source>
        <dbReference type="ARBA" id="ARBA00023136"/>
    </source>
</evidence>
<keyword evidence="9" id="KW-1015">Disulfide bond</keyword>
<gene>
    <name evidence="13" type="primary">ramp2</name>
</gene>
<proteinExistence type="inferred from homology"/>
<accession>A0A6P3VUZ6</accession>
<evidence type="ECO:0000256" key="1">
    <source>
        <dbReference type="ARBA" id="ARBA00004251"/>
    </source>
</evidence>
<evidence type="ECO:0000313" key="13">
    <source>
        <dbReference type="RefSeq" id="XP_012681132.2"/>
    </source>
</evidence>
<evidence type="ECO:0000256" key="10">
    <source>
        <dbReference type="ARBA" id="ARBA00023170"/>
    </source>
</evidence>
<evidence type="ECO:0000256" key="2">
    <source>
        <dbReference type="ARBA" id="ARBA00007087"/>
    </source>
</evidence>
<dbReference type="GO" id="GO:0015026">
    <property type="term" value="F:coreceptor activity"/>
    <property type="evidence" value="ECO:0007669"/>
    <property type="project" value="InterPro"/>
</dbReference>
<dbReference type="InterPro" id="IPR006985">
    <property type="entry name" value="RAMP"/>
</dbReference>
<dbReference type="AlphaFoldDB" id="A0A6P3VUZ6"/>
<dbReference type="GO" id="GO:0031623">
    <property type="term" value="P:receptor internalization"/>
    <property type="evidence" value="ECO:0007669"/>
    <property type="project" value="TreeGrafter"/>
</dbReference>
<dbReference type="Pfam" id="PF04901">
    <property type="entry name" value="RAMP"/>
    <property type="match status" value="1"/>
</dbReference>
<keyword evidence="4" id="KW-1003">Cell membrane</keyword>
<evidence type="ECO:0000256" key="5">
    <source>
        <dbReference type="ARBA" id="ARBA00022692"/>
    </source>
</evidence>
<dbReference type="PANTHER" id="PTHR14076:SF10">
    <property type="entry name" value="RAMP2 PROTEIN"/>
    <property type="match status" value="1"/>
</dbReference>
<dbReference type="GO" id="GO:0072659">
    <property type="term" value="P:protein localization to plasma membrane"/>
    <property type="evidence" value="ECO:0007669"/>
    <property type="project" value="TreeGrafter"/>
</dbReference>
<evidence type="ECO:0000256" key="11">
    <source>
        <dbReference type="SAM" id="Phobius"/>
    </source>
</evidence>
<keyword evidence="10 13" id="KW-0675">Receptor</keyword>
<dbReference type="Gene3D" id="1.10.150.510">
    <property type="entry name" value="Receptor activity modifying family"/>
    <property type="match status" value="1"/>
</dbReference>
<keyword evidence="6" id="KW-0732">Signal</keyword>
<protein>
    <submittedName>
        <fullName evidence="13">Receptor activity-modifying protein 2</fullName>
    </submittedName>
</protein>
<comment type="similarity">
    <text evidence="2">Belongs to the RAMP family.</text>
</comment>
<dbReference type="OrthoDB" id="8652678at2759"/>
<evidence type="ECO:0000256" key="3">
    <source>
        <dbReference type="ARBA" id="ARBA00022448"/>
    </source>
</evidence>